<dbReference type="Proteomes" id="UP000229730">
    <property type="component" value="Unassembled WGS sequence"/>
</dbReference>
<keyword evidence="2" id="KW-1185">Reference proteome</keyword>
<proteinExistence type="predicted"/>
<dbReference type="InParanoid" id="A0A2G4YT25"/>
<dbReference type="AlphaFoldDB" id="A0A2G4YT25"/>
<reference evidence="1 2" key="1">
    <citation type="submission" date="2017-10" db="EMBL/GenBank/DDBJ databases">
        <title>Frigbacter circumglobatus gen. nov. sp. nov., isolated from sediment cultured in situ.</title>
        <authorList>
            <person name="Zhao Z."/>
        </authorList>
    </citation>
    <scope>NUCLEOTIDE SEQUENCE [LARGE SCALE GENOMIC DNA]</scope>
    <source>
        <strain evidence="1 2">ZYL</strain>
    </source>
</reference>
<sequence>MRGVLRNDQIDRQFGHFIKKISHIYLSSNYGEKYSQSVFLLFCLRSSSLFVENNRQVLIPLFFTPCFLIKVDYGNIGTSHGKGMSR</sequence>
<organism evidence="1 2">
    <name type="scientific">Paremcibacter congregatus</name>
    <dbReference type="NCBI Taxonomy" id="2043170"/>
    <lineage>
        <taxon>Bacteria</taxon>
        <taxon>Pseudomonadati</taxon>
        <taxon>Pseudomonadota</taxon>
        <taxon>Alphaproteobacteria</taxon>
        <taxon>Emcibacterales</taxon>
        <taxon>Emcibacteraceae</taxon>
        <taxon>Paremcibacter</taxon>
    </lineage>
</organism>
<comment type="caution">
    <text evidence="1">The sequence shown here is derived from an EMBL/GenBank/DDBJ whole genome shotgun (WGS) entry which is preliminary data.</text>
</comment>
<evidence type="ECO:0000313" key="2">
    <source>
        <dbReference type="Proteomes" id="UP000229730"/>
    </source>
</evidence>
<accession>A0A2G4YT25</accession>
<evidence type="ECO:0000313" key="1">
    <source>
        <dbReference type="EMBL" id="PHZ85481.1"/>
    </source>
</evidence>
<name>A0A2G4YT25_9PROT</name>
<protein>
    <submittedName>
        <fullName evidence="1">Uncharacterized protein</fullName>
    </submittedName>
</protein>
<dbReference type="EMBL" id="PDEM01000012">
    <property type="protein sequence ID" value="PHZ85481.1"/>
    <property type="molecule type" value="Genomic_DNA"/>
</dbReference>
<gene>
    <name evidence="1" type="ORF">CRD36_06580</name>
</gene>